<dbReference type="PANTHER" id="PTHR45758">
    <property type="entry name" value="MITOFERRIN-1-RELATED"/>
    <property type="match status" value="1"/>
</dbReference>
<keyword evidence="11 12" id="KW-0472">Membrane</keyword>
<evidence type="ECO:0000256" key="7">
    <source>
        <dbReference type="ARBA" id="ARBA00022989"/>
    </source>
</evidence>
<dbReference type="FunFam" id="1.50.40.10:FF:000029">
    <property type="entry name" value="Solute carrier family 25 member 28"/>
    <property type="match status" value="1"/>
</dbReference>
<dbReference type="InterPro" id="IPR018108">
    <property type="entry name" value="MCP_transmembrane"/>
</dbReference>
<evidence type="ECO:0000256" key="6">
    <source>
        <dbReference type="ARBA" id="ARBA00022792"/>
    </source>
</evidence>
<keyword evidence="9" id="KW-0406">Ion transport</keyword>
<accession>A0A1B6CQ11</accession>
<keyword evidence="7" id="KW-1133">Transmembrane helix</keyword>
<name>A0A1B6CQ11_9HEMI</name>
<dbReference type="GO" id="GO:0005743">
    <property type="term" value="C:mitochondrial inner membrane"/>
    <property type="evidence" value="ECO:0007669"/>
    <property type="project" value="UniProtKB-SubCell"/>
</dbReference>
<evidence type="ECO:0000256" key="8">
    <source>
        <dbReference type="ARBA" id="ARBA00023004"/>
    </source>
</evidence>
<gene>
    <name evidence="14" type="ORF">g.2677</name>
</gene>
<comment type="similarity">
    <text evidence="2 13">Belongs to the mitochondrial carrier (TC 2.A.29) family.</text>
</comment>
<dbReference type="SUPFAM" id="SSF103506">
    <property type="entry name" value="Mitochondrial carrier"/>
    <property type="match status" value="1"/>
</dbReference>
<evidence type="ECO:0000256" key="11">
    <source>
        <dbReference type="ARBA" id="ARBA00023136"/>
    </source>
</evidence>
<evidence type="ECO:0000256" key="5">
    <source>
        <dbReference type="ARBA" id="ARBA00022692"/>
    </source>
</evidence>
<keyword evidence="8" id="KW-0408">Iron</keyword>
<organism evidence="14">
    <name type="scientific">Clastoptera arizonana</name>
    <name type="common">Arizona spittle bug</name>
    <dbReference type="NCBI Taxonomy" id="38151"/>
    <lineage>
        <taxon>Eukaryota</taxon>
        <taxon>Metazoa</taxon>
        <taxon>Ecdysozoa</taxon>
        <taxon>Arthropoda</taxon>
        <taxon>Hexapoda</taxon>
        <taxon>Insecta</taxon>
        <taxon>Pterygota</taxon>
        <taxon>Neoptera</taxon>
        <taxon>Paraneoptera</taxon>
        <taxon>Hemiptera</taxon>
        <taxon>Auchenorrhyncha</taxon>
        <taxon>Cercopoidea</taxon>
        <taxon>Clastopteridae</taxon>
        <taxon>Clastoptera</taxon>
    </lineage>
</organism>
<dbReference type="PANTHER" id="PTHR45758:SF20">
    <property type="entry name" value="MITOFERRIN-2"/>
    <property type="match status" value="1"/>
</dbReference>
<evidence type="ECO:0000256" key="4">
    <source>
        <dbReference type="ARBA" id="ARBA00022496"/>
    </source>
</evidence>
<evidence type="ECO:0000256" key="1">
    <source>
        <dbReference type="ARBA" id="ARBA00004448"/>
    </source>
</evidence>
<dbReference type="GO" id="GO:0015093">
    <property type="term" value="F:ferrous iron transmembrane transporter activity"/>
    <property type="evidence" value="ECO:0007669"/>
    <property type="project" value="TreeGrafter"/>
</dbReference>
<evidence type="ECO:0000256" key="10">
    <source>
        <dbReference type="ARBA" id="ARBA00023128"/>
    </source>
</evidence>
<protein>
    <recommendedName>
        <fullName evidence="15">Mitoferrin</fullName>
    </recommendedName>
</protein>
<evidence type="ECO:0000256" key="13">
    <source>
        <dbReference type="RuleBase" id="RU000488"/>
    </source>
</evidence>
<comment type="subcellular location">
    <subcellularLocation>
        <location evidence="1">Mitochondrion inner membrane</location>
        <topology evidence="1">Multi-pass membrane protein</topology>
    </subcellularLocation>
</comment>
<feature type="repeat" description="Solcar" evidence="12">
    <location>
        <begin position="194"/>
        <end position="280"/>
    </location>
</feature>
<dbReference type="InterPro" id="IPR023395">
    <property type="entry name" value="MCP_dom_sf"/>
</dbReference>
<evidence type="ECO:0000256" key="3">
    <source>
        <dbReference type="ARBA" id="ARBA00022448"/>
    </source>
</evidence>
<keyword evidence="4" id="KW-0410">Iron transport</keyword>
<proteinExistence type="inferred from homology"/>
<dbReference type="Pfam" id="PF00153">
    <property type="entry name" value="Mito_carr"/>
    <property type="match status" value="3"/>
</dbReference>
<keyword evidence="5 12" id="KW-0812">Transmembrane</keyword>
<feature type="repeat" description="Solcar" evidence="12">
    <location>
        <begin position="103"/>
        <end position="187"/>
    </location>
</feature>
<evidence type="ECO:0000256" key="9">
    <source>
        <dbReference type="ARBA" id="ARBA00023065"/>
    </source>
</evidence>
<dbReference type="EMBL" id="GEDC01021820">
    <property type="protein sequence ID" value="JAS15478.1"/>
    <property type="molecule type" value="Transcribed_RNA"/>
</dbReference>
<feature type="repeat" description="Solcar" evidence="12">
    <location>
        <begin position="10"/>
        <end position="96"/>
    </location>
</feature>
<keyword evidence="6" id="KW-0999">Mitochondrion inner membrane</keyword>
<evidence type="ECO:0000313" key="14">
    <source>
        <dbReference type="EMBL" id="JAS15478.1"/>
    </source>
</evidence>
<dbReference type="Gene3D" id="1.50.40.10">
    <property type="entry name" value="Mitochondrial carrier domain"/>
    <property type="match status" value="2"/>
</dbReference>
<reference evidence="14" key="1">
    <citation type="submission" date="2015-12" db="EMBL/GenBank/DDBJ databases">
        <title>De novo transcriptome assembly of four potential Pierce s Disease insect vectors from Arizona vineyards.</title>
        <authorList>
            <person name="Tassone E.E."/>
        </authorList>
    </citation>
    <scope>NUCLEOTIDE SEQUENCE</scope>
</reference>
<dbReference type="GO" id="GO:0048250">
    <property type="term" value="P:iron import into the mitochondrion"/>
    <property type="evidence" value="ECO:0007669"/>
    <property type="project" value="TreeGrafter"/>
</dbReference>
<keyword evidence="3 13" id="KW-0813">Transport</keyword>
<sequence>MDDYESLPSNKPSVHMMAGAFAGVMEHSIMYPLDTAKTRMQSFLKTYKYHGILKVIHTMIKEEGVLRPYRGIGTLLIGAGPAHAVYFTSYEFVKHKMTNLGINNQIVYSSAGCVASVIHDAIMTPADFIKQRLQMHESQCSGIISCIIHVYKNEGLIAFYRSYSTQLVMNLPFQVTNFVVYESSINLLNPKRDYNPKAHVIAGAAAGAASAAITTPLDVCKTLLNTQEGVNQMSGIMNTIKTVYKLGGFNGFFKGFTARILFSMPSTAICWSSYEFCKYILSKNIKKREEKE</sequence>
<evidence type="ECO:0008006" key="15">
    <source>
        <dbReference type="Google" id="ProtNLM"/>
    </source>
</evidence>
<dbReference type="PROSITE" id="PS50920">
    <property type="entry name" value="SOLCAR"/>
    <property type="match status" value="3"/>
</dbReference>
<keyword evidence="10" id="KW-0496">Mitochondrion</keyword>
<evidence type="ECO:0000256" key="12">
    <source>
        <dbReference type="PROSITE-ProRule" id="PRU00282"/>
    </source>
</evidence>
<evidence type="ECO:0000256" key="2">
    <source>
        <dbReference type="ARBA" id="ARBA00006375"/>
    </source>
</evidence>
<dbReference type="AlphaFoldDB" id="A0A1B6CQ11"/>